<dbReference type="FunFam" id="2.60.120.260:FF:000142">
    <property type="entry name" value="Beta-galactosidase"/>
    <property type="match status" value="1"/>
</dbReference>
<dbReference type="Pfam" id="PF17834">
    <property type="entry name" value="GHD"/>
    <property type="match status" value="1"/>
</dbReference>
<organism evidence="16 17">
    <name type="scientific">Leersia perrieri</name>
    <dbReference type="NCBI Taxonomy" id="77586"/>
    <lineage>
        <taxon>Eukaryota</taxon>
        <taxon>Viridiplantae</taxon>
        <taxon>Streptophyta</taxon>
        <taxon>Embryophyta</taxon>
        <taxon>Tracheophyta</taxon>
        <taxon>Spermatophyta</taxon>
        <taxon>Magnoliopsida</taxon>
        <taxon>Liliopsida</taxon>
        <taxon>Poales</taxon>
        <taxon>Poaceae</taxon>
        <taxon>BOP clade</taxon>
        <taxon>Oryzoideae</taxon>
        <taxon>Oryzeae</taxon>
        <taxon>Oryzinae</taxon>
        <taxon>Leersia</taxon>
    </lineage>
</organism>
<evidence type="ECO:0000313" key="17">
    <source>
        <dbReference type="Proteomes" id="UP000032180"/>
    </source>
</evidence>
<dbReference type="Gene3D" id="3.20.20.80">
    <property type="entry name" value="Glycosidases"/>
    <property type="match status" value="1"/>
</dbReference>
<reference evidence="16 17" key="1">
    <citation type="submission" date="2012-08" db="EMBL/GenBank/DDBJ databases">
        <title>Oryza genome evolution.</title>
        <authorList>
            <person name="Wing R.A."/>
        </authorList>
    </citation>
    <scope>NUCLEOTIDE SEQUENCE</scope>
</reference>
<evidence type="ECO:0000256" key="2">
    <source>
        <dbReference type="ARBA" id="ARBA00004271"/>
    </source>
</evidence>
<dbReference type="Pfam" id="PF01301">
    <property type="entry name" value="Glyco_hydro_35"/>
    <property type="match status" value="1"/>
</dbReference>
<dbReference type="InterPro" id="IPR041392">
    <property type="entry name" value="GHD"/>
</dbReference>
<proteinExistence type="inferred from homology"/>
<dbReference type="InterPro" id="IPR017853">
    <property type="entry name" value="GH"/>
</dbReference>
<keyword evidence="6" id="KW-0964">Secreted</keyword>
<feature type="region of interest" description="Disordered" evidence="13">
    <location>
        <begin position="92"/>
        <end position="134"/>
    </location>
</feature>
<evidence type="ECO:0000259" key="14">
    <source>
        <dbReference type="Pfam" id="PF01301"/>
    </source>
</evidence>
<reference evidence="16" key="3">
    <citation type="submission" date="2015-04" db="UniProtKB">
        <authorList>
            <consortium name="EnsemblPlants"/>
        </authorList>
    </citation>
    <scope>IDENTIFICATION</scope>
</reference>
<dbReference type="InterPro" id="IPR001944">
    <property type="entry name" value="Glycoside_Hdrlase_35"/>
</dbReference>
<keyword evidence="8 11" id="KW-0378">Hydrolase</keyword>
<dbReference type="SUPFAM" id="SSF49785">
    <property type="entry name" value="Galactose-binding domain-like"/>
    <property type="match status" value="1"/>
</dbReference>
<dbReference type="SUPFAM" id="SSF51445">
    <property type="entry name" value="(Trans)glycosidases"/>
    <property type="match status" value="1"/>
</dbReference>
<sequence length="647" mass="74396">MRRRRAAGAMARRRATETAMITSTARGGCVWRQQRLWPHGHDDSEVSPPLRCFVLTPRWRRKAKVWGGGGMRRSSPGSVECAGYGDGDGSPLRLPSSELGAAAAATPAPKARRHDAPARRHGGGSTFPPRRFSPNSPRRWCEMWPDLIKKAKEGSLNTIETYIFWNGHEPRRREYNFEGNYDVIRFFKEIQDAGMYAILRIGPYICGEWNYGGLPAWLRHIPGMKLRLHNGSFENEMETFTTLIVNKMKDANMFAEQGGPIILAQIENEYGYTMLQPNNMQSAHEYIHWCADMANKQNIGIPWIMCQQDNDVPPNVINTCNGFYCHDWFPNRTSIPKMWTENWTGWYRDWDQPEFRRPTEDIAFAVAMFFQKRGSLQNYYMYHGGTNFGRSAGGPYIATSYDYDAPLDEYGNLRQPKYGHLKELHSVLMSMEKILVYGNYTDTNCGDNVTITKYTLDSSSACFINNRFDDRDVNVTLDGITHHLPAWSVSILPDCKNAIFNSAKVKTQTSIMVNEEQKTGRFKWSWMPENLRPFMTDEKGNFRKNELLEQIITTSDQSDYLWYRTSLEHKGDKSYMLYVNTTGHELYAFVNGKLVGQQYSPNGNFTFQLKSPAKLHDGKNYISLLSGTIGLRVYILFKDYFIRLLEQ</sequence>
<reference evidence="17" key="2">
    <citation type="submission" date="2013-12" db="EMBL/GenBank/DDBJ databases">
        <authorList>
            <person name="Yu Y."/>
            <person name="Lee S."/>
            <person name="de Baynast K."/>
            <person name="Wissotski M."/>
            <person name="Liu L."/>
            <person name="Talag J."/>
            <person name="Goicoechea J."/>
            <person name="Angelova A."/>
            <person name="Jetty R."/>
            <person name="Kudrna D."/>
            <person name="Golser W."/>
            <person name="Rivera L."/>
            <person name="Zhang J."/>
            <person name="Wing R."/>
        </authorList>
    </citation>
    <scope>NUCLEOTIDE SEQUENCE</scope>
</reference>
<evidence type="ECO:0000256" key="9">
    <source>
        <dbReference type="ARBA" id="ARBA00023180"/>
    </source>
</evidence>
<dbReference type="EC" id="3.2.1.23" evidence="4 11"/>
<protein>
    <recommendedName>
        <fullName evidence="4 11">Beta-galactosidase</fullName>
        <ecNumber evidence="4 11">3.2.1.23</ecNumber>
    </recommendedName>
</protein>
<keyword evidence="9" id="KW-0325">Glycoprotein</keyword>
<evidence type="ECO:0000256" key="11">
    <source>
        <dbReference type="RuleBase" id="RU000675"/>
    </source>
</evidence>
<evidence type="ECO:0000256" key="6">
    <source>
        <dbReference type="ARBA" id="ARBA00022525"/>
    </source>
</evidence>
<dbReference type="PROSITE" id="PS01182">
    <property type="entry name" value="GLYCOSYL_HYDROL_F35"/>
    <property type="match status" value="1"/>
</dbReference>
<dbReference type="FunFam" id="3.20.20.80:FF:000006">
    <property type="entry name" value="Beta-galactosidase"/>
    <property type="match status" value="1"/>
</dbReference>
<dbReference type="InterPro" id="IPR031330">
    <property type="entry name" value="Gly_Hdrlase_35_cat"/>
</dbReference>
<evidence type="ECO:0000256" key="12">
    <source>
        <dbReference type="RuleBase" id="RU003679"/>
    </source>
</evidence>
<name>A0A0D9VHI1_9ORYZ</name>
<dbReference type="Gramene" id="LPERR02G17650.3">
    <property type="protein sequence ID" value="LPERR02G17650.3"/>
    <property type="gene ID" value="LPERR02G17650"/>
</dbReference>
<evidence type="ECO:0000256" key="4">
    <source>
        <dbReference type="ARBA" id="ARBA00012756"/>
    </source>
</evidence>
<keyword evidence="5" id="KW-0052">Apoplast</keyword>
<evidence type="ECO:0000256" key="13">
    <source>
        <dbReference type="SAM" id="MobiDB-lite"/>
    </source>
</evidence>
<feature type="domain" description="Glycoside hydrolase 35 catalytic" evidence="14">
    <location>
        <begin position="138"/>
        <end position="426"/>
    </location>
</feature>
<dbReference type="InterPro" id="IPR019801">
    <property type="entry name" value="Glyco_hydro_35_CS"/>
</dbReference>
<evidence type="ECO:0000256" key="3">
    <source>
        <dbReference type="ARBA" id="ARBA00009809"/>
    </source>
</evidence>
<evidence type="ECO:0000256" key="5">
    <source>
        <dbReference type="ARBA" id="ARBA00022523"/>
    </source>
</evidence>
<evidence type="ECO:0000256" key="8">
    <source>
        <dbReference type="ARBA" id="ARBA00022801"/>
    </source>
</evidence>
<dbReference type="PRINTS" id="PR00742">
    <property type="entry name" value="GLHYDRLASE35"/>
</dbReference>
<dbReference type="InterPro" id="IPR008979">
    <property type="entry name" value="Galactose-bd-like_sf"/>
</dbReference>
<dbReference type="Proteomes" id="UP000032180">
    <property type="component" value="Chromosome 2"/>
</dbReference>
<keyword evidence="10 11" id="KW-0326">Glycosidase</keyword>
<feature type="domain" description="Beta-galactosidase beta-sandwich" evidence="15">
    <location>
        <begin position="450"/>
        <end position="505"/>
    </location>
</feature>
<evidence type="ECO:0000313" key="16">
    <source>
        <dbReference type="EnsemblPlants" id="LPERR02G17650.3"/>
    </source>
</evidence>
<comment type="catalytic activity">
    <reaction evidence="1 11">
        <text>Hydrolysis of terminal non-reducing beta-D-galactose residues in beta-D-galactosides.</text>
        <dbReference type="EC" id="3.2.1.23"/>
    </reaction>
</comment>
<evidence type="ECO:0000259" key="15">
    <source>
        <dbReference type="Pfam" id="PF17834"/>
    </source>
</evidence>
<dbReference type="PANTHER" id="PTHR23421">
    <property type="entry name" value="BETA-GALACTOSIDASE RELATED"/>
    <property type="match status" value="1"/>
</dbReference>
<comment type="subcellular location">
    <subcellularLocation>
        <location evidence="2">Secreted</location>
        <location evidence="2">Extracellular space</location>
        <location evidence="2">Apoplast</location>
    </subcellularLocation>
</comment>
<dbReference type="GO" id="GO:0005975">
    <property type="term" value="P:carbohydrate metabolic process"/>
    <property type="evidence" value="ECO:0007669"/>
    <property type="project" value="InterPro"/>
</dbReference>
<evidence type="ECO:0000256" key="1">
    <source>
        <dbReference type="ARBA" id="ARBA00001412"/>
    </source>
</evidence>
<keyword evidence="17" id="KW-1185">Reference proteome</keyword>
<evidence type="ECO:0000256" key="7">
    <source>
        <dbReference type="ARBA" id="ARBA00022729"/>
    </source>
</evidence>
<comment type="similarity">
    <text evidence="3 12">Belongs to the glycosyl hydrolase 35 family.</text>
</comment>
<keyword evidence="7" id="KW-0732">Signal</keyword>
<dbReference type="AlphaFoldDB" id="A0A0D9VHI1"/>
<dbReference type="GO" id="GO:0004565">
    <property type="term" value="F:beta-galactosidase activity"/>
    <property type="evidence" value="ECO:0007669"/>
    <property type="project" value="UniProtKB-EC"/>
</dbReference>
<dbReference type="GO" id="GO:0048046">
    <property type="term" value="C:apoplast"/>
    <property type="evidence" value="ECO:0007669"/>
    <property type="project" value="UniProtKB-SubCell"/>
</dbReference>
<evidence type="ECO:0000256" key="10">
    <source>
        <dbReference type="ARBA" id="ARBA00023295"/>
    </source>
</evidence>
<dbReference type="EnsemblPlants" id="LPERR02G17650.3">
    <property type="protein sequence ID" value="LPERR02G17650.3"/>
    <property type="gene ID" value="LPERR02G17650"/>
</dbReference>
<accession>A0A0D9VHI1</accession>